<evidence type="ECO:0000256" key="1">
    <source>
        <dbReference type="SAM" id="MobiDB-lite"/>
    </source>
</evidence>
<sequence>MLISSNVLPAEQHAEAMSLKDKGQALPQEASFSNLFASMFQRAEDKPASSESLLDSPAGILPGLQGIDVEALDATSLSSPVSDVAVLSGLDGFDISVNTEVAEGNVLSSLNLAKDGVQSPVGVSQELDSAESPGVAHNIMSLVEHIVASSKVAGDNRLVKNNSNENSALRMDEPLLTDLSEEKVLSSEMADGTMVDSEMLSSTTQSDGREKLPALMIDAINNDVVEDGSNGNGDVSSYMPGSDSDLNVITQMDSEQKPQVGLPESSVVLQTPSREGSEVDTDLAVNQLDLKAVSEGAVIASSPGSAMNGHSVNTSQSSTSVGSSNSQSQAQWGASGSETQQSSSNSAQNSQSFSQGTAQQQNQMMQAQMQKTQGIEQQMVVKATDELLAKTDVKEGVLGTDLVTAERRVQLPLGMQSIALPVKSPQWGQALGQRVVYMANNQLQQASITLNPDKLGPVQVKLHMDKDKQVHVTMTAHHATTREAMDNALPKLREMMEQAGIDLGSLDVGDDRQFAEDMNSQSGSSSVHVNLEEQDSDLKNEMSPTQVVATDNIVDFYA</sequence>
<protein>
    <recommendedName>
        <fullName evidence="2">Flagellar hook-length control protein-like C-terminal domain-containing protein</fullName>
    </recommendedName>
</protein>
<dbReference type="Proteomes" id="UP001054820">
    <property type="component" value="Chromosome"/>
</dbReference>
<keyword evidence="4" id="KW-1185">Reference proteome</keyword>
<dbReference type="PANTHER" id="PTHR37533">
    <property type="entry name" value="FLAGELLAR HOOK-LENGTH CONTROL PROTEIN"/>
    <property type="match status" value="1"/>
</dbReference>
<gene>
    <name evidence="3" type="ORF">THMIRHAM_07780</name>
</gene>
<dbReference type="InterPro" id="IPR052563">
    <property type="entry name" value="FliK"/>
</dbReference>
<dbReference type="Pfam" id="PF02120">
    <property type="entry name" value="Flg_hook"/>
    <property type="match status" value="1"/>
</dbReference>
<proteinExistence type="predicted"/>
<evidence type="ECO:0000313" key="4">
    <source>
        <dbReference type="Proteomes" id="UP001054820"/>
    </source>
</evidence>
<organism evidence="3 4">
    <name type="scientific">Thiomicrorhabdus immobilis</name>
    <dbReference type="NCBI Taxonomy" id="2791037"/>
    <lineage>
        <taxon>Bacteria</taxon>
        <taxon>Pseudomonadati</taxon>
        <taxon>Pseudomonadota</taxon>
        <taxon>Gammaproteobacteria</taxon>
        <taxon>Thiotrichales</taxon>
        <taxon>Piscirickettsiaceae</taxon>
        <taxon>Thiomicrorhabdus</taxon>
    </lineage>
</organism>
<dbReference type="InterPro" id="IPR021136">
    <property type="entry name" value="Flagellar_hook_control-like_C"/>
</dbReference>
<dbReference type="CDD" id="cd17470">
    <property type="entry name" value="T3SS_Flik_C"/>
    <property type="match status" value="1"/>
</dbReference>
<reference evidence="3" key="1">
    <citation type="journal article" date="2022" name="Arch. Microbiol.">
        <title>Thiomicrorhabdus immobilis sp. nov., a mesophilic sulfur-oxidizing bacterium isolated from sediment of a brackish lake in northern Japan.</title>
        <authorList>
            <person name="Kojima H."/>
            <person name="Mochizuki J."/>
            <person name="Kanda M."/>
            <person name="Watanabe T."/>
            <person name="Fukui M."/>
        </authorList>
    </citation>
    <scope>NUCLEOTIDE SEQUENCE</scope>
    <source>
        <strain evidence="3">Am19</strain>
    </source>
</reference>
<dbReference type="InterPro" id="IPR038610">
    <property type="entry name" value="FliK-like_C_sf"/>
</dbReference>
<dbReference type="RefSeq" id="WP_237263791.1">
    <property type="nucleotide sequence ID" value="NZ_AP024202.1"/>
</dbReference>
<evidence type="ECO:0000259" key="2">
    <source>
        <dbReference type="Pfam" id="PF02120"/>
    </source>
</evidence>
<dbReference type="EMBL" id="AP024202">
    <property type="protein sequence ID" value="BCN92993.1"/>
    <property type="molecule type" value="Genomic_DNA"/>
</dbReference>
<feature type="compositionally biased region" description="Low complexity" evidence="1">
    <location>
        <begin position="311"/>
        <end position="370"/>
    </location>
</feature>
<evidence type="ECO:0000313" key="3">
    <source>
        <dbReference type="EMBL" id="BCN92993.1"/>
    </source>
</evidence>
<dbReference type="PANTHER" id="PTHR37533:SF2">
    <property type="entry name" value="FLAGELLAR HOOK-LENGTH CONTROL PROTEIN"/>
    <property type="match status" value="1"/>
</dbReference>
<name>A0ABM7MCF7_9GAMM</name>
<accession>A0ABM7MCF7</accession>
<feature type="region of interest" description="Disordered" evidence="1">
    <location>
        <begin position="301"/>
        <end position="370"/>
    </location>
</feature>
<feature type="domain" description="Flagellar hook-length control protein-like C-terminal" evidence="2">
    <location>
        <begin position="433"/>
        <end position="513"/>
    </location>
</feature>
<dbReference type="Gene3D" id="3.30.750.140">
    <property type="match status" value="1"/>
</dbReference>